<evidence type="ECO:0000256" key="9">
    <source>
        <dbReference type="ARBA" id="ARBA00022882"/>
    </source>
</evidence>
<accession>A0A401PHE1</accession>
<dbReference type="InterPro" id="IPR027359">
    <property type="entry name" value="Volt_channel_dom_sf"/>
</dbReference>
<evidence type="ECO:0000256" key="4">
    <source>
        <dbReference type="ARBA" id="ARBA00022568"/>
    </source>
</evidence>
<dbReference type="STRING" id="75743.A0A401PHE1"/>
<evidence type="ECO:0000256" key="5">
    <source>
        <dbReference type="ARBA" id="ARBA00022673"/>
    </source>
</evidence>
<sequence>MYGSKSMAQRARTMALYNPIPVRQNCFTVNRSLFIFSEDNIIRKYAKRITEWPPFEYMILATIIANCIVLALEQHLPDGDKTPMSERLDDTEPYFIGIFCFEAGIKIIALGFAFHKGSYLRNGWNVMDFVVVLTGILATVGTDFDLRTLRAVRVLRPLKLVSGIPSLQVVLKSIMKAMVPLLQIGLLLFFAIVMFAIIGLEFYMGKFHHTCFNKETNQQVTDFPCGSRECPNGTECGGYWTGPSYGITNFDNILFAVLTVFQCITMEGWTDILYNANDALGNAWNWLYFIPLIIIGSFFMLNLVLGVLSGNTKEEFSKGAGIIVLLQNGYLL</sequence>
<keyword evidence="14 18" id="KW-0325">Glycoprotein</keyword>
<evidence type="ECO:0000256" key="18">
    <source>
        <dbReference type="PIRSR" id="PIRSR602077-3"/>
    </source>
</evidence>
<dbReference type="GO" id="GO:0008331">
    <property type="term" value="F:high voltage-gated calcium channel activity"/>
    <property type="evidence" value="ECO:0007669"/>
    <property type="project" value="TreeGrafter"/>
</dbReference>
<evidence type="ECO:0000256" key="17">
    <source>
        <dbReference type="PIRSR" id="PIRSR602077-1"/>
    </source>
</evidence>
<keyword evidence="13" id="KW-1015">Disulfide bond</keyword>
<feature type="domain" description="Ion transport" evidence="21">
    <location>
        <begin position="53"/>
        <end position="315"/>
    </location>
</feature>
<evidence type="ECO:0000256" key="1">
    <source>
        <dbReference type="ARBA" id="ARBA00004141"/>
    </source>
</evidence>
<dbReference type="Proteomes" id="UP000288216">
    <property type="component" value="Unassembled WGS sequence"/>
</dbReference>
<reference evidence="22 23" key="1">
    <citation type="journal article" date="2018" name="Nat. Ecol. Evol.">
        <title>Shark genomes provide insights into elasmobranch evolution and the origin of vertebrates.</title>
        <authorList>
            <person name="Hara Y"/>
            <person name="Yamaguchi K"/>
            <person name="Onimaru K"/>
            <person name="Kadota M"/>
            <person name="Koyanagi M"/>
            <person name="Keeley SD"/>
            <person name="Tatsumi K"/>
            <person name="Tanaka K"/>
            <person name="Motone F"/>
            <person name="Kageyama Y"/>
            <person name="Nozu R"/>
            <person name="Adachi N"/>
            <person name="Nishimura O"/>
            <person name="Nakagawa R"/>
            <person name="Tanegashima C"/>
            <person name="Kiyatake I"/>
            <person name="Matsumoto R"/>
            <person name="Murakumo K"/>
            <person name="Nishida K"/>
            <person name="Terakita A"/>
            <person name="Kuratani S"/>
            <person name="Sato K"/>
            <person name="Hyodo S Kuraku.S."/>
        </authorList>
    </citation>
    <scope>NUCLEOTIDE SEQUENCE [LARGE SCALE GENOMIC DNA]</scope>
</reference>
<evidence type="ECO:0000313" key="22">
    <source>
        <dbReference type="EMBL" id="GCB72552.1"/>
    </source>
</evidence>
<dbReference type="GO" id="GO:0098703">
    <property type="term" value="P:calcium ion import across plasma membrane"/>
    <property type="evidence" value="ECO:0007669"/>
    <property type="project" value="TreeGrafter"/>
</dbReference>
<evidence type="ECO:0000256" key="3">
    <source>
        <dbReference type="ARBA" id="ARBA00022553"/>
    </source>
</evidence>
<dbReference type="Gene3D" id="1.20.120.350">
    <property type="entry name" value="Voltage-gated potassium channels. Chain C"/>
    <property type="match status" value="1"/>
</dbReference>
<evidence type="ECO:0000256" key="20">
    <source>
        <dbReference type="SAM" id="Phobius"/>
    </source>
</evidence>
<dbReference type="InterPro" id="IPR050599">
    <property type="entry name" value="VDCC_alpha-1_subunit"/>
</dbReference>
<keyword evidence="10 20" id="KW-1133">Transmembrane helix</keyword>
<gene>
    <name evidence="22" type="ORF">scyTo_0002056</name>
</gene>
<keyword evidence="6 20" id="KW-0812">Transmembrane</keyword>
<name>A0A401PHE1_SCYTO</name>
<keyword evidence="4 19" id="KW-0109">Calcium transport</keyword>
<feature type="binding site" evidence="17">
    <location>
        <position position="267"/>
    </location>
    <ligand>
        <name>Ca(2+)</name>
        <dbReference type="ChEBI" id="CHEBI:29108"/>
    </ligand>
</feature>
<keyword evidence="12 20" id="KW-0472">Membrane</keyword>
<evidence type="ECO:0000259" key="21">
    <source>
        <dbReference type="Pfam" id="PF00520"/>
    </source>
</evidence>
<evidence type="ECO:0000313" key="23">
    <source>
        <dbReference type="Proteomes" id="UP000288216"/>
    </source>
</evidence>
<comment type="similarity">
    <text evidence="19">Belongs to the calcium channel alpha-1 subunit (TC 1.A.1.11) family.</text>
</comment>
<dbReference type="AlphaFoldDB" id="A0A401PHE1"/>
<protein>
    <recommendedName>
        <fullName evidence="16">Voltage-gated calcium channel subunit alpha Cav2.2</fullName>
    </recommendedName>
</protein>
<keyword evidence="23" id="KW-1185">Reference proteome</keyword>
<dbReference type="Gene3D" id="1.10.287.70">
    <property type="match status" value="1"/>
</dbReference>
<feature type="transmembrane region" description="Helical" evidence="20">
    <location>
        <begin position="286"/>
        <end position="308"/>
    </location>
</feature>
<dbReference type="GO" id="GO:0005891">
    <property type="term" value="C:voltage-gated calcium channel complex"/>
    <property type="evidence" value="ECO:0007669"/>
    <property type="project" value="InterPro"/>
</dbReference>
<evidence type="ECO:0000256" key="19">
    <source>
        <dbReference type="RuleBase" id="RU003808"/>
    </source>
</evidence>
<keyword evidence="3" id="KW-0597">Phosphoprotein</keyword>
<evidence type="ECO:0000256" key="14">
    <source>
        <dbReference type="ARBA" id="ARBA00023180"/>
    </source>
</evidence>
<evidence type="ECO:0000256" key="15">
    <source>
        <dbReference type="ARBA" id="ARBA00023303"/>
    </source>
</evidence>
<keyword evidence="15" id="KW-0407">Ion channel</keyword>
<evidence type="ECO:0000256" key="2">
    <source>
        <dbReference type="ARBA" id="ARBA00022448"/>
    </source>
</evidence>
<dbReference type="PRINTS" id="PR00167">
    <property type="entry name" value="CACHANNEL"/>
</dbReference>
<dbReference type="FunFam" id="1.20.120.350:FF:000015">
    <property type="entry name" value="Voltage-dependent N-type calcium channel subunit alpha"/>
    <property type="match status" value="1"/>
</dbReference>
<dbReference type="GO" id="GO:0043025">
    <property type="term" value="C:neuronal cell body"/>
    <property type="evidence" value="ECO:0007669"/>
    <property type="project" value="TreeGrafter"/>
</dbReference>
<evidence type="ECO:0000256" key="12">
    <source>
        <dbReference type="ARBA" id="ARBA00023136"/>
    </source>
</evidence>
<feature type="transmembrane region" description="Helical" evidence="20">
    <location>
        <begin position="93"/>
        <end position="114"/>
    </location>
</feature>
<dbReference type="Pfam" id="PF00520">
    <property type="entry name" value="Ion_trans"/>
    <property type="match status" value="1"/>
</dbReference>
<keyword evidence="17" id="KW-0479">Metal-binding</keyword>
<feature type="transmembrane region" description="Helical" evidence="20">
    <location>
        <begin position="55"/>
        <end position="72"/>
    </location>
</feature>
<dbReference type="PANTHER" id="PTHR45628">
    <property type="entry name" value="VOLTAGE-DEPENDENT CALCIUM CHANNEL TYPE A SUBUNIT ALPHA-1"/>
    <property type="match status" value="1"/>
</dbReference>
<dbReference type="GO" id="GO:0045202">
    <property type="term" value="C:synapse"/>
    <property type="evidence" value="ECO:0007669"/>
    <property type="project" value="GOC"/>
</dbReference>
<keyword evidence="11" id="KW-0406">Ion transport</keyword>
<dbReference type="InterPro" id="IPR002077">
    <property type="entry name" value="VDCCAlpha1"/>
</dbReference>
<feature type="transmembrane region" description="Helical" evidence="20">
    <location>
        <begin position="253"/>
        <end position="274"/>
    </location>
</feature>
<feature type="transmembrane region" description="Helical" evidence="20">
    <location>
        <begin position="181"/>
        <end position="204"/>
    </location>
</feature>
<evidence type="ECO:0000256" key="13">
    <source>
        <dbReference type="ARBA" id="ARBA00023157"/>
    </source>
</evidence>
<dbReference type="OMA" id="INTSEQM"/>
<dbReference type="SUPFAM" id="SSF81324">
    <property type="entry name" value="Voltage-gated potassium channels"/>
    <property type="match status" value="1"/>
</dbReference>
<dbReference type="GO" id="GO:0007268">
    <property type="term" value="P:chemical synaptic transmission"/>
    <property type="evidence" value="ECO:0007669"/>
    <property type="project" value="TreeGrafter"/>
</dbReference>
<keyword evidence="7" id="KW-0677">Repeat</keyword>
<keyword evidence="5 19" id="KW-0107">Calcium channel</keyword>
<evidence type="ECO:0000256" key="8">
    <source>
        <dbReference type="ARBA" id="ARBA00022837"/>
    </source>
</evidence>
<evidence type="ECO:0000256" key="16">
    <source>
        <dbReference type="ARBA" id="ARBA00031096"/>
    </source>
</evidence>
<feature type="glycosylation site" description="N-linked (GlcNAc...) asparagine" evidence="18">
    <location>
        <position position="232"/>
    </location>
</feature>
<organism evidence="22 23">
    <name type="scientific">Scyliorhinus torazame</name>
    <name type="common">Cloudy catshark</name>
    <name type="synonym">Catulus torazame</name>
    <dbReference type="NCBI Taxonomy" id="75743"/>
    <lineage>
        <taxon>Eukaryota</taxon>
        <taxon>Metazoa</taxon>
        <taxon>Chordata</taxon>
        <taxon>Craniata</taxon>
        <taxon>Vertebrata</taxon>
        <taxon>Chondrichthyes</taxon>
        <taxon>Elasmobranchii</taxon>
        <taxon>Galeomorphii</taxon>
        <taxon>Galeoidea</taxon>
        <taxon>Carcharhiniformes</taxon>
        <taxon>Scyliorhinidae</taxon>
        <taxon>Scyliorhinus</taxon>
    </lineage>
</organism>
<dbReference type="GO" id="GO:0046872">
    <property type="term" value="F:metal ion binding"/>
    <property type="evidence" value="ECO:0007669"/>
    <property type="project" value="UniProtKB-KW"/>
</dbReference>
<evidence type="ECO:0000256" key="6">
    <source>
        <dbReference type="ARBA" id="ARBA00022692"/>
    </source>
</evidence>
<dbReference type="PANTHER" id="PTHR45628:SF6">
    <property type="entry name" value="VOLTAGE-DEPENDENT N-TYPE CALCIUM CHANNEL SUBUNIT ALPHA-1B"/>
    <property type="match status" value="1"/>
</dbReference>
<dbReference type="InterPro" id="IPR005821">
    <property type="entry name" value="Ion_trans_dom"/>
</dbReference>
<keyword evidence="8 17" id="KW-0106">Calcium</keyword>
<feature type="transmembrane region" description="Helical" evidence="20">
    <location>
        <begin position="126"/>
        <end position="146"/>
    </location>
</feature>
<dbReference type="OrthoDB" id="431720at2759"/>
<keyword evidence="9 19" id="KW-0851">Voltage-gated channel</keyword>
<comment type="subcellular location">
    <subcellularLocation>
        <location evidence="1 19">Membrane</location>
        <topology evidence="1 19">Multi-pass membrane protein</topology>
    </subcellularLocation>
</comment>
<proteinExistence type="inferred from homology"/>
<keyword evidence="2" id="KW-0813">Transport</keyword>
<dbReference type="EMBL" id="BFAA01000492">
    <property type="protein sequence ID" value="GCB72552.1"/>
    <property type="molecule type" value="Genomic_DNA"/>
</dbReference>
<evidence type="ECO:0000256" key="11">
    <source>
        <dbReference type="ARBA" id="ARBA00023065"/>
    </source>
</evidence>
<comment type="caution">
    <text evidence="22">The sequence shown here is derived from an EMBL/GenBank/DDBJ whole genome shotgun (WGS) entry which is preliminary data.</text>
</comment>
<evidence type="ECO:0000256" key="7">
    <source>
        <dbReference type="ARBA" id="ARBA00022737"/>
    </source>
</evidence>
<evidence type="ECO:0000256" key="10">
    <source>
        <dbReference type="ARBA" id="ARBA00022989"/>
    </source>
</evidence>